<dbReference type="Gene3D" id="1.20.5.320">
    <property type="entry name" value="6-Phosphogluconate Dehydrogenase, domain 3"/>
    <property type="match status" value="1"/>
</dbReference>
<accession>A0ABW0YYS1</accession>
<feature type="region of interest" description="Disordered" evidence="1">
    <location>
        <begin position="149"/>
        <end position="178"/>
    </location>
</feature>
<dbReference type="RefSeq" id="WP_390315486.1">
    <property type="nucleotide sequence ID" value="NZ_JBHSPB010000004.1"/>
</dbReference>
<reference evidence="3" key="1">
    <citation type="journal article" date="2019" name="Int. J. Syst. Evol. Microbiol.">
        <title>The Global Catalogue of Microorganisms (GCM) 10K type strain sequencing project: providing services to taxonomists for standard genome sequencing and annotation.</title>
        <authorList>
            <consortium name="The Broad Institute Genomics Platform"/>
            <consortium name="The Broad Institute Genome Sequencing Center for Infectious Disease"/>
            <person name="Wu L."/>
            <person name="Ma J."/>
        </authorList>
    </citation>
    <scope>NUCLEOTIDE SEQUENCE [LARGE SCALE GENOMIC DNA]</scope>
    <source>
        <strain evidence="3">CGMCC 4.7304</strain>
    </source>
</reference>
<evidence type="ECO:0008006" key="4">
    <source>
        <dbReference type="Google" id="ProtNLM"/>
    </source>
</evidence>
<name>A0ABW0YYS1_9ACTN</name>
<proteinExistence type="predicted"/>
<keyword evidence="3" id="KW-1185">Reference proteome</keyword>
<evidence type="ECO:0000256" key="1">
    <source>
        <dbReference type="SAM" id="MobiDB-lite"/>
    </source>
</evidence>
<dbReference type="EMBL" id="JBHSPB010000004">
    <property type="protein sequence ID" value="MFC5720379.1"/>
    <property type="molecule type" value="Genomic_DNA"/>
</dbReference>
<gene>
    <name evidence="2" type="ORF">ACFP1Z_09415</name>
</gene>
<protein>
    <recommendedName>
        <fullName evidence="4">Collagen-like protein</fullName>
    </recommendedName>
</protein>
<evidence type="ECO:0000313" key="3">
    <source>
        <dbReference type="Proteomes" id="UP001596083"/>
    </source>
</evidence>
<evidence type="ECO:0000313" key="2">
    <source>
        <dbReference type="EMBL" id="MFC5720379.1"/>
    </source>
</evidence>
<sequence>MLPDTIPTVTVRGRFLSPDGHPLSGSVTFRAPAQLTFPEADVILGGPVLAQLDAQGQIEVTLPATDAPGMDPSGWSYTVTEALAGIPAGRTYQLLLPAKQARVDLADIAPTDPTKPNYVAVEGPPGPRGDRGASAYEVAAAEGFSGTPADWLASLTGPRGATGPKGDPGPAGPPGTPGLVQSVNGVSAAAIKLTASDVEAIPATAAGTAGGVAQLDASGKVPASQLPASAGGAVESVNGYTGAVKLTVADIGAAPAAHAHTAAQVGAIAATARGTAGGVAALDASGKVPATQLPSVAESLPGTWMPDDYGLRAWAYDLHAGSRTPGDAPSEAGRLYLVGVPLRMAATISKAVVHVMGYDKPNSTVTAAYFGIYDKDLKRVTSTASSAAALPETHNIGGQLAPVALPTPVSLAPGSYYVAILIKGTGTAVPFLAAANWAGNSTISGARAADANGVHRWLQTSSATVTSLPEQLTLADMAEASTCYWAGLG</sequence>
<dbReference type="Proteomes" id="UP001596083">
    <property type="component" value="Unassembled WGS sequence"/>
</dbReference>
<organism evidence="2 3">
    <name type="scientific">Streptomyces gamaensis</name>
    <dbReference type="NCBI Taxonomy" id="1763542"/>
    <lineage>
        <taxon>Bacteria</taxon>
        <taxon>Bacillati</taxon>
        <taxon>Actinomycetota</taxon>
        <taxon>Actinomycetes</taxon>
        <taxon>Kitasatosporales</taxon>
        <taxon>Streptomycetaceae</taxon>
        <taxon>Streptomyces</taxon>
    </lineage>
</organism>
<comment type="caution">
    <text evidence="2">The sequence shown here is derived from an EMBL/GenBank/DDBJ whole genome shotgun (WGS) entry which is preliminary data.</text>
</comment>